<reference evidence="2" key="2">
    <citation type="submission" date="2025-05" db="UniProtKB">
        <authorList>
            <consortium name="EnsemblMetazoa"/>
        </authorList>
    </citation>
    <scope>IDENTIFICATION</scope>
    <source>
        <strain evidence="2">Foshan</strain>
    </source>
</reference>
<reference evidence="3" key="1">
    <citation type="journal article" date="2015" name="Proc. Natl. Acad. Sci. U.S.A.">
        <title>Genome sequence of the Asian Tiger mosquito, Aedes albopictus, reveals insights into its biology, genetics, and evolution.</title>
        <authorList>
            <person name="Chen X.G."/>
            <person name="Jiang X."/>
            <person name="Gu J."/>
            <person name="Xu M."/>
            <person name="Wu Y."/>
            <person name="Deng Y."/>
            <person name="Zhang C."/>
            <person name="Bonizzoni M."/>
            <person name="Dermauw W."/>
            <person name="Vontas J."/>
            <person name="Armbruster P."/>
            <person name="Huang X."/>
            <person name="Yang Y."/>
            <person name="Zhang H."/>
            <person name="He W."/>
            <person name="Peng H."/>
            <person name="Liu Y."/>
            <person name="Wu K."/>
            <person name="Chen J."/>
            <person name="Lirakis M."/>
            <person name="Topalis P."/>
            <person name="Van Leeuwen T."/>
            <person name="Hall A.B."/>
            <person name="Jiang X."/>
            <person name="Thorpe C."/>
            <person name="Mueller R.L."/>
            <person name="Sun C."/>
            <person name="Waterhouse R.M."/>
            <person name="Yan G."/>
            <person name="Tu Z.J."/>
            <person name="Fang X."/>
            <person name="James A.A."/>
        </authorList>
    </citation>
    <scope>NUCLEOTIDE SEQUENCE [LARGE SCALE GENOMIC DNA]</scope>
    <source>
        <strain evidence="3">Foshan</strain>
    </source>
</reference>
<dbReference type="RefSeq" id="XP_019533846.3">
    <property type="nucleotide sequence ID" value="XM_019678301.3"/>
</dbReference>
<evidence type="ECO:0000256" key="1">
    <source>
        <dbReference type="SAM" id="MobiDB-lite"/>
    </source>
</evidence>
<evidence type="ECO:0000313" key="2">
    <source>
        <dbReference type="EnsemblMetazoa" id="AALFPA23_021127.P31164"/>
    </source>
</evidence>
<feature type="region of interest" description="Disordered" evidence="1">
    <location>
        <begin position="200"/>
        <end position="219"/>
    </location>
</feature>
<keyword evidence="3" id="KW-1185">Reference proteome</keyword>
<proteinExistence type="predicted"/>
<feature type="region of interest" description="Disordered" evidence="1">
    <location>
        <begin position="80"/>
        <end position="110"/>
    </location>
</feature>
<dbReference type="Proteomes" id="UP000069940">
    <property type="component" value="Unassembled WGS sequence"/>
</dbReference>
<feature type="compositionally biased region" description="Polar residues" evidence="1">
    <location>
        <begin position="86"/>
        <end position="99"/>
    </location>
</feature>
<feature type="compositionally biased region" description="Basic residues" evidence="1">
    <location>
        <begin position="101"/>
        <end position="110"/>
    </location>
</feature>
<accession>A0ABM1ZRX7</accession>
<sequence length="242" mass="27526">MWRGPWYLCIMMKWVVTRGPSGKDTGIVPSYLPSDCNKENHYDDSFEMENNNSINQNKNSNCCKTIKYFPQSAKPDSCLNDLPAHRNSSTPLSSLNAASSRPKKLRTRRERNKALVKRLSTAVNNNILLDIVTPTNSPVVDPMKDFRVIYRDENDQAAILQNILNSSQQTFNEREVKTPDGPSPILASGEINLHRQRAVRRKHSKPLPPRVVHHLGPNDDDESANSLFNSFVFRELTRDVLI</sequence>
<organism evidence="2 3">
    <name type="scientific">Aedes albopictus</name>
    <name type="common">Asian tiger mosquito</name>
    <name type="synonym">Stegomyia albopicta</name>
    <dbReference type="NCBI Taxonomy" id="7160"/>
    <lineage>
        <taxon>Eukaryota</taxon>
        <taxon>Metazoa</taxon>
        <taxon>Ecdysozoa</taxon>
        <taxon>Arthropoda</taxon>
        <taxon>Hexapoda</taxon>
        <taxon>Insecta</taxon>
        <taxon>Pterygota</taxon>
        <taxon>Neoptera</taxon>
        <taxon>Endopterygota</taxon>
        <taxon>Diptera</taxon>
        <taxon>Nematocera</taxon>
        <taxon>Culicoidea</taxon>
        <taxon>Culicidae</taxon>
        <taxon>Culicinae</taxon>
        <taxon>Aedini</taxon>
        <taxon>Aedes</taxon>
        <taxon>Stegomyia</taxon>
    </lineage>
</organism>
<evidence type="ECO:0000313" key="3">
    <source>
        <dbReference type="Proteomes" id="UP000069940"/>
    </source>
</evidence>
<protein>
    <recommendedName>
        <fullName evidence="4">Secreted protein</fullName>
    </recommendedName>
</protein>
<dbReference type="GeneID" id="109405268"/>
<name>A0ABM1ZRX7_AEDAL</name>
<evidence type="ECO:0008006" key="4">
    <source>
        <dbReference type="Google" id="ProtNLM"/>
    </source>
</evidence>
<dbReference type="EnsemblMetazoa" id="AALFPA23_021127.R31164">
    <property type="protein sequence ID" value="AALFPA23_021127.P31164"/>
    <property type="gene ID" value="AALFPA23_021127"/>
</dbReference>